<dbReference type="Proteomes" id="UP001439008">
    <property type="component" value="Unassembled WGS sequence"/>
</dbReference>
<sequence>MLCGSLENLRLNQFNKDKLKKMINAFKIESYIKKYLCSFITNRSCGIKIRGNNSKKLNCPKGLLQSSIYSSSLFGVYNSVTGYADDFSYSFEHSTCAQ</sequence>
<evidence type="ECO:0000313" key="1">
    <source>
        <dbReference type="EMBL" id="MES1920576.1"/>
    </source>
</evidence>
<keyword evidence="2" id="KW-1185">Reference proteome</keyword>
<protein>
    <recommendedName>
        <fullName evidence="3">Reverse transcriptase</fullName>
    </recommendedName>
</protein>
<reference evidence="1 2" key="1">
    <citation type="journal article" date="2024" name="BMC Biol.">
        <title>Comparative genomics of Ascetosporea gives new insight into the evolutionary basis for animal parasitism in Rhizaria.</title>
        <authorList>
            <person name="Hiltunen Thoren M."/>
            <person name="Onut-Brannstrom I."/>
            <person name="Alfjorden A."/>
            <person name="Peckova H."/>
            <person name="Swords F."/>
            <person name="Hooper C."/>
            <person name="Holzer A.S."/>
            <person name="Bass D."/>
            <person name="Burki F."/>
        </authorList>
    </citation>
    <scope>NUCLEOTIDE SEQUENCE [LARGE SCALE GENOMIC DNA]</scope>
    <source>
        <strain evidence="1">20-A016</strain>
    </source>
</reference>
<organism evidence="1 2">
    <name type="scientific">Bonamia ostreae</name>
    <dbReference type="NCBI Taxonomy" id="126728"/>
    <lineage>
        <taxon>Eukaryota</taxon>
        <taxon>Sar</taxon>
        <taxon>Rhizaria</taxon>
        <taxon>Endomyxa</taxon>
        <taxon>Ascetosporea</taxon>
        <taxon>Haplosporida</taxon>
        <taxon>Bonamia</taxon>
    </lineage>
</organism>
<evidence type="ECO:0000313" key="2">
    <source>
        <dbReference type="Proteomes" id="UP001439008"/>
    </source>
</evidence>
<dbReference type="EMBL" id="JBDODL010000744">
    <property type="protein sequence ID" value="MES1920576.1"/>
    <property type="molecule type" value="Genomic_DNA"/>
</dbReference>
<proteinExistence type="predicted"/>
<evidence type="ECO:0008006" key="3">
    <source>
        <dbReference type="Google" id="ProtNLM"/>
    </source>
</evidence>
<name>A0ABV2ALL8_9EUKA</name>
<accession>A0ABV2ALL8</accession>
<gene>
    <name evidence="1" type="ORF">MHBO_002233</name>
</gene>
<comment type="caution">
    <text evidence="1">The sequence shown here is derived from an EMBL/GenBank/DDBJ whole genome shotgun (WGS) entry which is preliminary data.</text>
</comment>